<sequence length="498" mass="54741">MSTLCEKTRNGALKRNLLRQMLEANVFKFGEFQLKSGQISPIYIDLRECFGHPNLLMLISEALSKLVTISGAEYTGVLGVPYAALPYASVAAGQFLKKPLLIVRKEAKSYGTKKLIEGLYEPGDRLILIEDVVTTGGSILDVVKVLTAEGLVASDVFCILDREQGGKQKLLDAGVTLHSLLDMNSVLTFLYSTGAVSDEQWHGIVKALNLNYTAPVKVDIDKEIEDLSRLPFVENQRTPLSERESLTENALNKKILSVMRKKKSNLCLAIDYTTSEEVLQLAEIAGPFVMAIKVHADAITDFSEEFTRKLTTLANDMDFIIFEDRKFGDTGNTNLLQLKGAQKIASWADVVTVHAVQGTDSIAGVFRQLINDPNYRLSGVLLIAQLSTKGSLTALDGYTESTVSIAEENRDVISGFIAQTRVSGFSDLLNWTPGVNLDAKTDSAGQQWRGVDEAIDVQQNDIIIVGRGVTSSSEPVQQLKRYRRIAWEALAKDDESVN</sequence>
<dbReference type="InterPro" id="IPR011060">
    <property type="entry name" value="RibuloseP-bd_barrel"/>
</dbReference>
<evidence type="ECO:0000256" key="11">
    <source>
        <dbReference type="ARBA" id="ARBA00022975"/>
    </source>
</evidence>
<dbReference type="GO" id="GO:0006207">
    <property type="term" value="P:'de novo' pyrimidine nucleobase biosynthetic process"/>
    <property type="evidence" value="ECO:0007669"/>
    <property type="project" value="InterPro"/>
</dbReference>
<dbReference type="Gene3D" id="3.20.20.70">
    <property type="entry name" value="Aldolase class I"/>
    <property type="match status" value="1"/>
</dbReference>
<dbReference type="Proteomes" id="UP000005237">
    <property type="component" value="Unassembled WGS sequence"/>
</dbReference>
<dbReference type="EnsemblMetazoa" id="CJA18113.1">
    <property type="protein sequence ID" value="CJA18113.1"/>
    <property type="gene ID" value="WBGene00137317"/>
</dbReference>
<evidence type="ECO:0000259" key="16">
    <source>
        <dbReference type="SMART" id="SM00934"/>
    </source>
</evidence>
<keyword evidence="18" id="KW-1185">Reference proteome</keyword>
<keyword evidence="12" id="KW-0456">Lyase</keyword>
<feature type="binding site" evidence="15">
    <location>
        <position position="466"/>
    </location>
    <ligand>
        <name>substrate</name>
    </ligand>
</feature>
<comment type="similarity">
    <text evidence="3">In the N-terminal section; belongs to the purine/pyrimidine phosphoribosyltransferase family.</text>
</comment>
<accession>A0A8R1E3X4</accession>
<dbReference type="InterPro" id="IPR000836">
    <property type="entry name" value="PRTase_dom"/>
</dbReference>
<proteinExistence type="inferred from homology"/>
<evidence type="ECO:0000256" key="7">
    <source>
        <dbReference type="ARBA" id="ARBA00015047"/>
    </source>
</evidence>
<dbReference type="InterPro" id="IPR013785">
    <property type="entry name" value="Aldolase_TIM"/>
</dbReference>
<dbReference type="GO" id="GO:0004588">
    <property type="term" value="F:orotate phosphoribosyltransferase activity"/>
    <property type="evidence" value="ECO:0007669"/>
    <property type="project" value="UniProtKB-EC"/>
</dbReference>
<dbReference type="EC" id="2.4.2.10" evidence="5"/>
<feature type="binding site" evidence="15">
    <location>
        <position position="467"/>
    </location>
    <ligand>
        <name>substrate</name>
    </ligand>
</feature>
<feature type="domain" description="Orotidine 5'-phosphate decarboxylase" evidence="16">
    <location>
        <begin position="265"/>
        <end position="482"/>
    </location>
</feature>
<evidence type="ECO:0000256" key="9">
    <source>
        <dbReference type="ARBA" id="ARBA00022679"/>
    </source>
</evidence>
<dbReference type="PANTHER" id="PTHR19278">
    <property type="entry name" value="OROTATE PHOSPHORIBOSYLTRANSFERASE"/>
    <property type="match status" value="1"/>
</dbReference>
<evidence type="ECO:0000256" key="14">
    <source>
        <dbReference type="PIRSR" id="PIRSR614732-1"/>
    </source>
</evidence>
<dbReference type="InterPro" id="IPR004467">
    <property type="entry name" value="Or_phspho_trans_dom"/>
</dbReference>
<evidence type="ECO:0000256" key="5">
    <source>
        <dbReference type="ARBA" id="ARBA00011971"/>
    </source>
</evidence>
<feature type="binding site" evidence="15">
    <location>
        <position position="293"/>
    </location>
    <ligand>
        <name>substrate</name>
    </ligand>
</feature>
<keyword evidence="9" id="KW-0808">Transferase</keyword>
<dbReference type="CDD" id="cd04725">
    <property type="entry name" value="OMP_decarboxylase_like"/>
    <property type="match status" value="1"/>
</dbReference>
<evidence type="ECO:0000256" key="2">
    <source>
        <dbReference type="ARBA" id="ARBA00004889"/>
    </source>
</evidence>
<protein>
    <recommendedName>
        <fullName evidence="7">Uridine 5'-monophosphate synthase</fullName>
        <ecNumber evidence="5">2.4.2.10</ecNumber>
        <ecNumber evidence="6">4.1.1.23</ecNumber>
    </recommendedName>
</protein>
<evidence type="ECO:0000313" key="17">
    <source>
        <dbReference type="EnsemblMetazoa" id="CJA18113.1"/>
    </source>
</evidence>
<feature type="active site" description="For OMPdecase activity" evidence="14">
    <location>
        <position position="329"/>
    </location>
</feature>
<evidence type="ECO:0000313" key="18">
    <source>
        <dbReference type="Proteomes" id="UP000005237"/>
    </source>
</evidence>
<dbReference type="NCBIfam" id="TIGR01740">
    <property type="entry name" value="pyrF"/>
    <property type="match status" value="1"/>
</dbReference>
<evidence type="ECO:0000256" key="1">
    <source>
        <dbReference type="ARBA" id="ARBA00004861"/>
    </source>
</evidence>
<organism evidence="17 18">
    <name type="scientific">Caenorhabditis japonica</name>
    <dbReference type="NCBI Taxonomy" id="281687"/>
    <lineage>
        <taxon>Eukaryota</taxon>
        <taxon>Metazoa</taxon>
        <taxon>Ecdysozoa</taxon>
        <taxon>Nematoda</taxon>
        <taxon>Chromadorea</taxon>
        <taxon>Rhabditida</taxon>
        <taxon>Rhabditina</taxon>
        <taxon>Rhabditomorpha</taxon>
        <taxon>Rhabditoidea</taxon>
        <taxon>Rhabditidae</taxon>
        <taxon>Peloderinae</taxon>
        <taxon>Caenorhabditis</taxon>
    </lineage>
</organism>
<dbReference type="InterPro" id="IPR023031">
    <property type="entry name" value="OPRT"/>
</dbReference>
<feature type="active site" description="For OMPdecase activity" evidence="14">
    <location>
        <position position="326"/>
    </location>
</feature>
<dbReference type="NCBIfam" id="TIGR00336">
    <property type="entry name" value="pyrE"/>
    <property type="match status" value="1"/>
</dbReference>
<dbReference type="SMART" id="SM00934">
    <property type="entry name" value="OMPdecase"/>
    <property type="match status" value="1"/>
</dbReference>
<evidence type="ECO:0000256" key="12">
    <source>
        <dbReference type="ARBA" id="ARBA00023239"/>
    </source>
</evidence>
<feature type="active site" description="For OMPdecase activity" evidence="14">
    <location>
        <position position="324"/>
    </location>
</feature>
<comment type="pathway">
    <text evidence="1">Pyrimidine metabolism; UMP biosynthesis via de novo pathway; UMP from orotate: step 2/2.</text>
</comment>
<dbReference type="InterPro" id="IPR014732">
    <property type="entry name" value="OMPdecase"/>
</dbReference>
<keyword evidence="13" id="KW-0511">Multifunctional enzyme</keyword>
<dbReference type="EC" id="4.1.1.23" evidence="6"/>
<keyword evidence="8" id="KW-0328">Glycosyltransferase</keyword>
<dbReference type="SUPFAM" id="SSF51366">
    <property type="entry name" value="Ribulose-phoshate binding barrel"/>
    <property type="match status" value="1"/>
</dbReference>
<dbReference type="FunFam" id="3.20.20.70:FF:000114">
    <property type="entry name" value="Decarboxylase,orotidine phosphate"/>
    <property type="match status" value="1"/>
</dbReference>
<evidence type="ECO:0000256" key="15">
    <source>
        <dbReference type="PIRSR" id="PIRSR614732-2"/>
    </source>
</evidence>
<dbReference type="GO" id="GO:0004590">
    <property type="term" value="F:orotidine-5'-phosphate decarboxylase activity"/>
    <property type="evidence" value="ECO:0007669"/>
    <property type="project" value="UniProtKB-EC"/>
</dbReference>
<evidence type="ECO:0000256" key="6">
    <source>
        <dbReference type="ARBA" id="ARBA00012321"/>
    </source>
</evidence>
<dbReference type="InterPro" id="IPR001754">
    <property type="entry name" value="OMPdeCOase_dom"/>
</dbReference>
<evidence type="ECO:0000256" key="10">
    <source>
        <dbReference type="ARBA" id="ARBA00022793"/>
    </source>
</evidence>
<name>A0A8R1E3X4_CAEJA</name>
<dbReference type="HAMAP" id="MF_01208">
    <property type="entry name" value="PyrE"/>
    <property type="match status" value="1"/>
</dbReference>
<dbReference type="Pfam" id="PF00215">
    <property type="entry name" value="OMPdecase"/>
    <property type="match status" value="1"/>
</dbReference>
<feature type="binding site" evidence="15">
    <location>
        <position position="446"/>
    </location>
    <ligand>
        <name>substrate</name>
    </ligand>
</feature>
<dbReference type="SUPFAM" id="SSF53271">
    <property type="entry name" value="PRTase-like"/>
    <property type="match status" value="1"/>
</dbReference>
<keyword evidence="11" id="KW-0665">Pyrimidine biosynthesis</keyword>
<keyword evidence="10" id="KW-0210">Decarboxylase</keyword>
<comment type="similarity">
    <text evidence="4">In the C-terminal section; belongs to the OMP decarboxylase family.</text>
</comment>
<dbReference type="Gene3D" id="3.40.50.2020">
    <property type="match status" value="1"/>
</dbReference>
<feature type="binding site" evidence="15">
    <location>
        <position position="271"/>
    </location>
    <ligand>
        <name>substrate</name>
    </ligand>
</feature>
<reference evidence="17" key="2">
    <citation type="submission" date="2022-06" db="UniProtKB">
        <authorList>
            <consortium name="EnsemblMetazoa"/>
        </authorList>
    </citation>
    <scope>IDENTIFICATION</scope>
    <source>
        <strain evidence="17">DF5081</strain>
    </source>
</reference>
<dbReference type="GO" id="GO:0044205">
    <property type="term" value="P:'de novo' UMP biosynthetic process"/>
    <property type="evidence" value="ECO:0007669"/>
    <property type="project" value="InterPro"/>
</dbReference>
<feature type="binding site" evidence="15">
    <location>
        <position position="387"/>
    </location>
    <ligand>
        <name>substrate</name>
    </ligand>
</feature>
<dbReference type="FunFam" id="3.40.50.2020:FF:000025">
    <property type="entry name" value="Uridine monophosphate synthetase"/>
    <property type="match status" value="1"/>
</dbReference>
<evidence type="ECO:0000256" key="3">
    <source>
        <dbReference type="ARBA" id="ARBA00006221"/>
    </source>
</evidence>
<evidence type="ECO:0000256" key="4">
    <source>
        <dbReference type="ARBA" id="ARBA00009769"/>
    </source>
</evidence>
<dbReference type="InterPro" id="IPR029057">
    <property type="entry name" value="PRTase-like"/>
</dbReference>
<evidence type="ECO:0000256" key="13">
    <source>
        <dbReference type="ARBA" id="ARBA00023268"/>
    </source>
</evidence>
<evidence type="ECO:0000256" key="8">
    <source>
        <dbReference type="ARBA" id="ARBA00022676"/>
    </source>
</evidence>
<dbReference type="AlphaFoldDB" id="A0A8R1E3X4"/>
<dbReference type="CDD" id="cd06223">
    <property type="entry name" value="PRTases_typeI"/>
    <property type="match status" value="1"/>
</dbReference>
<comment type="pathway">
    <text evidence="2">Pyrimidine metabolism; UMP biosynthesis via de novo pathway; UMP from orotate: step 1/2.</text>
</comment>
<reference evidence="18" key="1">
    <citation type="submission" date="2010-08" db="EMBL/GenBank/DDBJ databases">
        <authorList>
            <consortium name="Caenorhabditis japonica Sequencing Consortium"/>
            <person name="Wilson R.K."/>
        </authorList>
    </citation>
    <scope>NUCLEOTIDE SEQUENCE [LARGE SCALE GENOMIC DNA]</scope>
    <source>
        <strain evidence="18">DF5081</strain>
    </source>
</reference>
<dbReference type="PANTHER" id="PTHR19278:SF9">
    <property type="entry name" value="URIDINE 5'-MONOPHOSPHATE SYNTHASE"/>
    <property type="match status" value="1"/>
</dbReference>